<sequence>MTELPELLLPDAAAWRDWLSQNHQSAPGVWLVLTKKGGTLTTLNYEGAVLEALCFGWIDGQARSRDEVSSLQRYTPRRARSQWSAKNVGRVERLEAEGKMRPAGQAQVAAAKKDGRWERAYAGPATAVVPDDLAAAIAASPRAQAMFEVLTSQNRFALLHRLQSVKRASTRASKITTFVDMLAAGETFYPQRRRPSPQ</sequence>
<dbReference type="EMBL" id="DXBY01000055">
    <property type="protein sequence ID" value="HIZ34742.1"/>
    <property type="molecule type" value="Genomic_DNA"/>
</dbReference>
<reference evidence="1" key="1">
    <citation type="journal article" date="2021" name="PeerJ">
        <title>Extensive microbial diversity within the chicken gut microbiome revealed by metagenomics and culture.</title>
        <authorList>
            <person name="Gilroy R."/>
            <person name="Ravi A."/>
            <person name="Getino M."/>
            <person name="Pursley I."/>
            <person name="Horton D.L."/>
            <person name="Alikhan N.F."/>
            <person name="Baker D."/>
            <person name="Gharbi K."/>
            <person name="Hall N."/>
            <person name="Watson M."/>
            <person name="Adriaenssens E.M."/>
            <person name="Foster-Nyarko E."/>
            <person name="Jarju S."/>
            <person name="Secka A."/>
            <person name="Antonio M."/>
            <person name="Oren A."/>
            <person name="Chaudhuri R.R."/>
            <person name="La Ragione R."/>
            <person name="Hildebrand F."/>
            <person name="Pallen M.J."/>
        </authorList>
    </citation>
    <scope>NUCLEOTIDE SEQUENCE</scope>
    <source>
        <strain evidence="1">ChiGjej4B4-7305</strain>
    </source>
</reference>
<dbReference type="Pfam" id="PF13376">
    <property type="entry name" value="OmdA"/>
    <property type="match status" value="1"/>
</dbReference>
<reference evidence="1" key="2">
    <citation type="submission" date="2021-04" db="EMBL/GenBank/DDBJ databases">
        <authorList>
            <person name="Gilroy R."/>
        </authorList>
    </citation>
    <scope>NUCLEOTIDE SEQUENCE</scope>
    <source>
        <strain evidence="1">ChiGjej4B4-7305</strain>
    </source>
</reference>
<accession>A0A9D2ECE1</accession>
<gene>
    <name evidence="1" type="ORF">H9815_03100</name>
</gene>
<evidence type="ECO:0000313" key="2">
    <source>
        <dbReference type="Proteomes" id="UP000824037"/>
    </source>
</evidence>
<comment type="caution">
    <text evidence="1">The sequence shown here is derived from an EMBL/GenBank/DDBJ whole genome shotgun (WGS) entry which is preliminary data.</text>
</comment>
<dbReference type="AlphaFoldDB" id="A0A9D2ECE1"/>
<organism evidence="1 2">
    <name type="scientific">Candidatus Ruania gallistercoris</name>
    <dbReference type="NCBI Taxonomy" id="2838746"/>
    <lineage>
        <taxon>Bacteria</taxon>
        <taxon>Bacillati</taxon>
        <taxon>Actinomycetota</taxon>
        <taxon>Actinomycetes</taxon>
        <taxon>Micrococcales</taxon>
        <taxon>Ruaniaceae</taxon>
        <taxon>Ruania</taxon>
    </lineage>
</organism>
<protein>
    <submittedName>
        <fullName evidence="1">YdeI/OmpD-associated family protein</fullName>
    </submittedName>
</protein>
<proteinExistence type="predicted"/>
<name>A0A9D2ECE1_9MICO</name>
<dbReference type="Proteomes" id="UP000824037">
    <property type="component" value="Unassembled WGS sequence"/>
</dbReference>
<evidence type="ECO:0000313" key="1">
    <source>
        <dbReference type="EMBL" id="HIZ34742.1"/>
    </source>
</evidence>